<dbReference type="InterPro" id="IPR001126">
    <property type="entry name" value="UmuC"/>
</dbReference>
<dbReference type="GO" id="GO:0003887">
    <property type="term" value="F:DNA-directed DNA polymerase activity"/>
    <property type="evidence" value="ECO:0007669"/>
    <property type="project" value="TreeGrafter"/>
</dbReference>
<dbReference type="SUPFAM" id="SSF56672">
    <property type="entry name" value="DNA/RNA polymerases"/>
    <property type="match status" value="1"/>
</dbReference>
<dbReference type="Pfam" id="PF11799">
    <property type="entry name" value="IMS_C"/>
    <property type="match status" value="1"/>
</dbReference>
<dbReference type="InterPro" id="IPR050116">
    <property type="entry name" value="DNA_polymerase-Y"/>
</dbReference>
<keyword evidence="4" id="KW-0234">DNA repair</keyword>
<dbReference type="EMBL" id="FTNU01000013">
    <property type="protein sequence ID" value="SIS00152.1"/>
    <property type="molecule type" value="Genomic_DNA"/>
</dbReference>
<evidence type="ECO:0000256" key="5">
    <source>
        <dbReference type="ARBA" id="ARBA00023236"/>
    </source>
</evidence>
<protein>
    <submittedName>
        <fullName evidence="7">DNA polymerase V</fullName>
    </submittedName>
</protein>
<proteinExistence type="inferred from homology"/>
<dbReference type="CDD" id="cd01700">
    <property type="entry name" value="PolY_Pol_V_umuC"/>
    <property type="match status" value="1"/>
</dbReference>
<evidence type="ECO:0000256" key="4">
    <source>
        <dbReference type="ARBA" id="ARBA00023204"/>
    </source>
</evidence>
<dbReference type="Pfam" id="PF13438">
    <property type="entry name" value="DUF4113"/>
    <property type="match status" value="1"/>
</dbReference>
<dbReference type="InterPro" id="IPR043128">
    <property type="entry name" value="Rev_trsase/Diguanyl_cyclase"/>
</dbReference>
<dbReference type="STRING" id="34061.B0189_10310"/>
<evidence type="ECO:0000313" key="7">
    <source>
        <dbReference type="EMBL" id="SIS00152.1"/>
    </source>
</evidence>
<dbReference type="Gene3D" id="3.30.70.270">
    <property type="match status" value="1"/>
</dbReference>
<dbReference type="PROSITE" id="PS50173">
    <property type="entry name" value="UMUC"/>
    <property type="match status" value="1"/>
</dbReference>
<dbReference type="InterPro" id="IPR025188">
    <property type="entry name" value="DUF4113"/>
</dbReference>
<comment type="similarity">
    <text evidence="1">Belongs to the DNA polymerase type-Y family.</text>
</comment>
<accession>A0A1N7FIG8</accession>
<evidence type="ECO:0000256" key="1">
    <source>
        <dbReference type="ARBA" id="ARBA00010945"/>
    </source>
</evidence>
<dbReference type="Gene3D" id="3.40.1170.60">
    <property type="match status" value="1"/>
</dbReference>
<dbReference type="GO" id="GO:0006281">
    <property type="term" value="P:DNA repair"/>
    <property type="evidence" value="ECO:0007669"/>
    <property type="project" value="UniProtKB-KW"/>
</dbReference>
<evidence type="ECO:0000259" key="6">
    <source>
        <dbReference type="PROSITE" id="PS50173"/>
    </source>
</evidence>
<dbReference type="GO" id="GO:0042276">
    <property type="term" value="P:error-prone translesion synthesis"/>
    <property type="evidence" value="ECO:0007669"/>
    <property type="project" value="TreeGrafter"/>
</dbReference>
<dbReference type="Gene3D" id="1.10.150.20">
    <property type="entry name" value="5' to 3' exonuclease, C-terminal subdomain"/>
    <property type="match status" value="1"/>
</dbReference>
<reference evidence="8" key="1">
    <citation type="submission" date="2017-01" db="EMBL/GenBank/DDBJ databases">
        <authorList>
            <person name="Varghese N."/>
            <person name="Submissions S."/>
        </authorList>
    </citation>
    <scope>NUCLEOTIDE SEQUENCE [LARGE SCALE GENOMIC DNA]</scope>
    <source>
        <strain evidence="8">DSM 21768</strain>
    </source>
</reference>
<keyword evidence="2" id="KW-0227">DNA damage</keyword>
<keyword evidence="5" id="KW-0742">SOS response</keyword>
<dbReference type="RefSeq" id="WP_076555701.1">
    <property type="nucleotide sequence ID" value="NZ_FTNU01000013.1"/>
</dbReference>
<dbReference type="PANTHER" id="PTHR11076:SF34">
    <property type="entry name" value="PROTEIN UMUC"/>
    <property type="match status" value="1"/>
</dbReference>
<evidence type="ECO:0000256" key="3">
    <source>
        <dbReference type="ARBA" id="ARBA00023199"/>
    </source>
</evidence>
<dbReference type="InterPro" id="IPR017961">
    <property type="entry name" value="DNA_pol_Y-fam_little_finger"/>
</dbReference>
<gene>
    <name evidence="7" type="ORF">SAMN02745664_11335</name>
</gene>
<dbReference type="Proteomes" id="UP000187495">
    <property type="component" value="Unassembled WGS sequence"/>
</dbReference>
<evidence type="ECO:0000256" key="2">
    <source>
        <dbReference type="ARBA" id="ARBA00022763"/>
    </source>
</evidence>
<sequence length="426" mass="48074">MYALIDGNSFYCSCERIFNPKLKNKAVVVLSNNDGCVVARTAEAKALGIKMGVPYFQIKDLVNRGAVIAFSSNYELYGDISARMMNTITSLVPAIEIYSIDECFADLTGINQHQLSDLGKSIKDRVWQWVGIPTCVGIAPTKTLAKFCNHLAKSYPQHFGGVVVWDDWSKDIQDRALASQAVDEIWGIGSQTALQLKQLGITTAKDFVDADGHLIKHHFSVTAQRTWQEMNGKPCAELEIEEPKKHIIRSRSFAKAISEIEPLQSAIAYHIASGVQKLREQNTLAHTLTVIIRTNPFGNHQQYYGKKTITLTKGSNDTRVLNQHAQKLLKILYKQGCHYKKCGIELGGIESIHRVQYDLFAKQDEFEHLENQHLMQTLDAINKQFGKGKLILGSQKLSDDWQMNRGFMSQRFTTRWDELLLLLDAR</sequence>
<evidence type="ECO:0000313" key="8">
    <source>
        <dbReference type="Proteomes" id="UP000187495"/>
    </source>
</evidence>
<dbReference type="InterPro" id="IPR043502">
    <property type="entry name" value="DNA/RNA_pol_sf"/>
</dbReference>
<keyword evidence="3" id="KW-0741">SOS mutagenesis</keyword>
<name>A0A1N7FIG8_9GAMM</name>
<dbReference type="Pfam" id="PF00817">
    <property type="entry name" value="IMS"/>
    <property type="match status" value="1"/>
</dbReference>
<dbReference type="AlphaFoldDB" id="A0A1N7FIG8"/>
<dbReference type="GO" id="GO:0009432">
    <property type="term" value="P:SOS response"/>
    <property type="evidence" value="ECO:0007669"/>
    <property type="project" value="UniProtKB-KW"/>
</dbReference>
<dbReference type="PANTHER" id="PTHR11076">
    <property type="entry name" value="DNA REPAIR POLYMERASE UMUC / TRANSFERASE FAMILY MEMBER"/>
    <property type="match status" value="1"/>
</dbReference>
<organism evidence="7 8">
    <name type="scientific">Moraxella cuniculi DSM 21768</name>
    <dbReference type="NCBI Taxonomy" id="1122245"/>
    <lineage>
        <taxon>Bacteria</taxon>
        <taxon>Pseudomonadati</taxon>
        <taxon>Pseudomonadota</taxon>
        <taxon>Gammaproteobacteria</taxon>
        <taxon>Moraxellales</taxon>
        <taxon>Moraxellaceae</taxon>
        <taxon>Moraxella</taxon>
    </lineage>
</organism>
<keyword evidence="8" id="KW-1185">Reference proteome</keyword>
<dbReference type="GO" id="GO:0003684">
    <property type="term" value="F:damaged DNA binding"/>
    <property type="evidence" value="ECO:0007669"/>
    <property type="project" value="InterPro"/>
</dbReference>
<dbReference type="GO" id="GO:0005829">
    <property type="term" value="C:cytosol"/>
    <property type="evidence" value="ECO:0007669"/>
    <property type="project" value="TreeGrafter"/>
</dbReference>
<feature type="domain" description="UmuC" evidence="6">
    <location>
        <begin position="2"/>
        <end position="189"/>
    </location>
</feature>